<keyword evidence="1" id="KW-0472">Membrane</keyword>
<keyword evidence="1" id="KW-0812">Transmembrane</keyword>
<accession>A0AAE3RDA5</accession>
<dbReference type="RefSeq" id="WP_314517787.1">
    <property type="nucleotide sequence ID" value="NZ_JASJOU010000017.1"/>
</dbReference>
<dbReference type="AlphaFoldDB" id="A0AAE3RDA5"/>
<name>A0AAE3RDA5_9BACT</name>
<sequence>MKKDQIDRDIKAGKLSSKEFQLDTFRAVIVLSWLFVLTVAAVAIVVWDWLHSKQPVTEISIVGILVGVFFMVQLLSFFREDRLTSIETGLNSEQNRQLIRQCIHKLGWKLTHENTYVLVAYTSVWSRLLEQQIVVLLEDEHIHVNVKHIGTSRGRFPYLFGLNQRRINQFMEKIKEKHL</sequence>
<feature type="transmembrane region" description="Helical" evidence="1">
    <location>
        <begin position="59"/>
        <end position="78"/>
    </location>
</feature>
<keyword evidence="3" id="KW-1185">Reference proteome</keyword>
<dbReference type="EMBL" id="JASJOU010000017">
    <property type="protein sequence ID" value="MDJ1505598.1"/>
    <property type="molecule type" value="Genomic_DNA"/>
</dbReference>
<dbReference type="Proteomes" id="UP001232063">
    <property type="component" value="Unassembled WGS sequence"/>
</dbReference>
<comment type="caution">
    <text evidence="2">The sequence shown here is derived from an EMBL/GenBank/DDBJ whole genome shotgun (WGS) entry which is preliminary data.</text>
</comment>
<protein>
    <submittedName>
        <fullName evidence="2">Uncharacterized protein</fullName>
    </submittedName>
</protein>
<organism evidence="2 3">
    <name type="scientific">Xanthocytophaga agilis</name>
    <dbReference type="NCBI Taxonomy" id="3048010"/>
    <lineage>
        <taxon>Bacteria</taxon>
        <taxon>Pseudomonadati</taxon>
        <taxon>Bacteroidota</taxon>
        <taxon>Cytophagia</taxon>
        <taxon>Cytophagales</taxon>
        <taxon>Rhodocytophagaceae</taxon>
        <taxon>Xanthocytophaga</taxon>
    </lineage>
</organism>
<reference evidence="2" key="1">
    <citation type="submission" date="2023-05" db="EMBL/GenBank/DDBJ databases">
        <authorList>
            <person name="Zhang X."/>
        </authorList>
    </citation>
    <scope>NUCLEOTIDE SEQUENCE</scope>
    <source>
        <strain evidence="2">BD1B2-1</strain>
    </source>
</reference>
<evidence type="ECO:0000313" key="3">
    <source>
        <dbReference type="Proteomes" id="UP001232063"/>
    </source>
</evidence>
<evidence type="ECO:0000313" key="2">
    <source>
        <dbReference type="EMBL" id="MDJ1505598.1"/>
    </source>
</evidence>
<feature type="transmembrane region" description="Helical" evidence="1">
    <location>
        <begin position="24"/>
        <end position="47"/>
    </location>
</feature>
<gene>
    <name evidence="2" type="ORF">QNI22_33390</name>
</gene>
<proteinExistence type="predicted"/>
<evidence type="ECO:0000256" key="1">
    <source>
        <dbReference type="SAM" id="Phobius"/>
    </source>
</evidence>
<keyword evidence="1" id="KW-1133">Transmembrane helix</keyword>